<gene>
    <name evidence="1" type="ORF">GFB47_04730</name>
</gene>
<sequence length="112" mass="12488">MANTLDKKYIDIQVSLGGWDLDAGNQPIYTNDVFSIAQDIKHRILESGLARELQGERNNAKRATVLTKIEMLTESDDRIVPGTASCIEENVNRYFLTAVTKEYGAIGSRINL</sequence>
<name>A0A5Q0TIN7_9VIBR</name>
<proteinExistence type="predicted"/>
<accession>A0A5Q0TIN7</accession>
<dbReference type="RefSeq" id="WP_153446918.1">
    <property type="nucleotide sequence ID" value="NZ_CP045699.1"/>
</dbReference>
<reference evidence="1 2" key="1">
    <citation type="submission" date="2019-10" db="EMBL/GenBank/DDBJ databases">
        <title>Vibrio sp. nov., isolated from Coralline algae surface.</title>
        <authorList>
            <person name="Geng Y."/>
            <person name="Zhang X."/>
        </authorList>
    </citation>
    <scope>NUCLEOTIDE SEQUENCE [LARGE SCALE GENOMIC DNA]</scope>
    <source>
        <strain evidence="1 2">SM1977</strain>
    </source>
</reference>
<keyword evidence="2" id="KW-1185">Reference proteome</keyword>
<dbReference type="Proteomes" id="UP000348942">
    <property type="component" value="Chromosome 1"/>
</dbReference>
<evidence type="ECO:0000313" key="1">
    <source>
        <dbReference type="EMBL" id="QGA64767.1"/>
    </source>
</evidence>
<dbReference type="EMBL" id="CP045699">
    <property type="protein sequence ID" value="QGA64767.1"/>
    <property type="molecule type" value="Genomic_DNA"/>
</dbReference>
<evidence type="ECO:0000313" key="2">
    <source>
        <dbReference type="Proteomes" id="UP000348942"/>
    </source>
</evidence>
<organism evidence="1 2">
    <name type="scientific">Vibrio algicola</name>
    <dbReference type="NCBI Taxonomy" id="2662262"/>
    <lineage>
        <taxon>Bacteria</taxon>
        <taxon>Pseudomonadati</taxon>
        <taxon>Pseudomonadota</taxon>
        <taxon>Gammaproteobacteria</taxon>
        <taxon>Vibrionales</taxon>
        <taxon>Vibrionaceae</taxon>
        <taxon>Vibrio</taxon>
    </lineage>
</organism>
<dbReference type="InterPro" id="IPR019697">
    <property type="entry name" value="Phage_HP1_Orf28"/>
</dbReference>
<protein>
    <submittedName>
        <fullName evidence="1">DUF2590 family protein</fullName>
    </submittedName>
</protein>
<dbReference type="AlphaFoldDB" id="A0A5Q0TIN7"/>
<dbReference type="Pfam" id="PF10761">
    <property type="entry name" value="DUF2590"/>
    <property type="match status" value="1"/>
</dbReference>